<dbReference type="GO" id="GO:0034196">
    <property type="term" value="P:acylglycerol transport"/>
    <property type="evidence" value="ECO:0007669"/>
    <property type="project" value="InterPro"/>
</dbReference>
<reference evidence="1 2" key="1">
    <citation type="submission" date="2019-09" db="EMBL/GenBank/DDBJ databases">
        <authorList>
            <person name="Ou C."/>
        </authorList>
    </citation>
    <scope>NUCLEOTIDE SEQUENCE [LARGE SCALE GENOMIC DNA]</scope>
    <source>
        <strain evidence="1">S2</strain>
        <tissue evidence="1">Leaf</tissue>
    </source>
</reference>
<protein>
    <submittedName>
        <fullName evidence="1">Protein TRIGALACTOSYLDIACYLGLYCEROL 4</fullName>
    </submittedName>
</protein>
<dbReference type="PANTHER" id="PTHR34954:SF3">
    <property type="entry name" value="EXPRESSED PROTEIN"/>
    <property type="match status" value="1"/>
</dbReference>
<evidence type="ECO:0000313" key="2">
    <source>
        <dbReference type="Proteomes" id="UP000327157"/>
    </source>
</evidence>
<dbReference type="AlphaFoldDB" id="A0A5N5GGE1"/>
<dbReference type="GO" id="GO:0009941">
    <property type="term" value="C:chloroplast envelope"/>
    <property type="evidence" value="ECO:0007669"/>
    <property type="project" value="TreeGrafter"/>
</dbReference>
<proteinExistence type="predicted"/>
<dbReference type="GO" id="GO:0070300">
    <property type="term" value="F:phosphatidic acid binding"/>
    <property type="evidence" value="ECO:0007669"/>
    <property type="project" value="InterPro"/>
</dbReference>
<reference evidence="1 2" key="2">
    <citation type="submission" date="2019-11" db="EMBL/GenBank/DDBJ databases">
        <title>A de novo genome assembly of a pear dwarfing rootstock.</title>
        <authorList>
            <person name="Wang F."/>
            <person name="Wang J."/>
            <person name="Li S."/>
            <person name="Zhang Y."/>
            <person name="Fang M."/>
            <person name="Ma L."/>
            <person name="Zhao Y."/>
            <person name="Jiang S."/>
        </authorList>
    </citation>
    <scope>NUCLEOTIDE SEQUENCE [LARGE SCALE GENOMIC DNA]</scope>
    <source>
        <strain evidence="1">S2</strain>
        <tissue evidence="1">Leaf</tissue>
    </source>
</reference>
<dbReference type="OrthoDB" id="512148at2759"/>
<comment type="caution">
    <text evidence="1">The sequence shown here is derived from an EMBL/GenBank/DDBJ whole genome shotgun (WGS) entry which is preliminary data.</text>
</comment>
<dbReference type="EMBL" id="SMOL01000406">
    <property type="protein sequence ID" value="KAB2614565.1"/>
    <property type="molecule type" value="Genomic_DNA"/>
</dbReference>
<keyword evidence="2" id="KW-1185">Reference proteome</keyword>
<accession>A0A5N5GGE1</accession>
<dbReference type="InterPro" id="IPR044160">
    <property type="entry name" value="TGD4-like"/>
</dbReference>
<dbReference type="Proteomes" id="UP000327157">
    <property type="component" value="Unassembled WGS sequence"/>
</dbReference>
<evidence type="ECO:0000313" key="1">
    <source>
        <dbReference type="EMBL" id="KAB2614565.1"/>
    </source>
</evidence>
<sequence>MVNLRTAMDSAFWDLNISSPQTLEGSAKAVPVDPFPLEGTRANRALRIQQLSLLGNGFPLGVIPSYSPTSNRYLGSFSLQSLLLRPATSKALTGTLLQLLCLAILPIGFGQFRPKKLFSSIKAEFTNDEMESLYSFGLCTQLLLSPSSSIKLGTEGNGEKKGRRNKLMIFHRAHICFPSTYLMPGFCAKVAFSYEKSEDLWRQNETRKDIMIQKERGWFWQPSYDVHLKGPHAVVSGIFGGSCTAWFQDGYNPMAVDMRGDEGNSRSNKKRSPFSADFFGSLCHTFQHEKFRELYSDLTRIDARLDICSASSSSANSVKDPMSFSRNNLIFQQQIYGPIVFRVDSRVALDSLSGKHAPRIEDFIYSLSYSLRLLQSGKVVAWYSP</sequence>
<gene>
    <name evidence="1" type="ORF">D8674_038600</name>
</gene>
<name>A0A5N5GGE1_9ROSA</name>
<dbReference type="PANTHER" id="PTHR34954">
    <property type="entry name" value="EXPRESSED PROTEIN"/>
    <property type="match status" value="1"/>
</dbReference>
<dbReference type="GO" id="GO:1990052">
    <property type="term" value="P:ER to chloroplast lipid transport"/>
    <property type="evidence" value="ECO:0007669"/>
    <property type="project" value="InterPro"/>
</dbReference>
<organism evidence="1 2">
    <name type="scientific">Pyrus ussuriensis x Pyrus communis</name>
    <dbReference type="NCBI Taxonomy" id="2448454"/>
    <lineage>
        <taxon>Eukaryota</taxon>
        <taxon>Viridiplantae</taxon>
        <taxon>Streptophyta</taxon>
        <taxon>Embryophyta</taxon>
        <taxon>Tracheophyta</taxon>
        <taxon>Spermatophyta</taxon>
        <taxon>Magnoliopsida</taxon>
        <taxon>eudicotyledons</taxon>
        <taxon>Gunneridae</taxon>
        <taxon>Pentapetalae</taxon>
        <taxon>rosids</taxon>
        <taxon>fabids</taxon>
        <taxon>Rosales</taxon>
        <taxon>Rosaceae</taxon>
        <taxon>Amygdaloideae</taxon>
        <taxon>Maleae</taxon>
        <taxon>Pyrus</taxon>
    </lineage>
</organism>